<evidence type="ECO:0000256" key="1">
    <source>
        <dbReference type="SAM" id="Coils"/>
    </source>
</evidence>
<dbReference type="EMBL" id="ASHM01031408">
    <property type="protein sequence ID" value="PNX76871.1"/>
    <property type="molecule type" value="Genomic_DNA"/>
</dbReference>
<comment type="caution">
    <text evidence="3">The sequence shown here is derived from an EMBL/GenBank/DDBJ whole genome shotgun (WGS) entry which is preliminary data.</text>
</comment>
<accession>A0A2K3LE99</accession>
<sequence>MALEKKNVLGLKIKIPKVSSILALSNQLTTNGKNNFRMNYGLILDFLHVKIDGVALTTLAQFYDPPLRCFTFRDFQLAPTLEEFEKIVGLYLKDRRPYLGLEENLTLEAIAEALHLDNKEVKSRLETKGKTKGFSRKFLEDKAQDLLAIKNWKAFNAILALLVYGIVLFPNIDDFVDFPAIGVFLTKNPVPTLLADLYYSLHIRHGKKRGGVVSCCAPLLQIWLKSHLPKKGPFVEKQSELDWPQRMVALTEKEISWYTREYDDVEVILSCGEFPNVPLLGTRGSINYNPVLALRQLGYPMEDKPDESLLKGFILEEGVEDPALLRKIRRAWGQIHRRKAGRKNCIAKPLYTQWVKERVKEIKLPFVMITSVRPPSPEPITTITIEEADELKAKIAELQDQNEELQSKHLQAIRENVRLKIDLKDKEKSLQESTKRFDESEAKRRKIGEGLDRKLALEAQKKWRLKYEKQVQKVQDLDKWCKERLQPESIQSQEFENLYFQERTKCEHLKANIEAYEERCVQLQSSVEMYEEYFAQHNVAQLRDALEVTRTKLAQREAVLDIVWRDAIAWRNGFKKLATLSNLVIDELPEKLRDADAVMPCYNIPKEVVDFMEYCKDILKQYKEEIKNTKRRVSA</sequence>
<evidence type="ECO:0000313" key="3">
    <source>
        <dbReference type="EMBL" id="PNX76871.1"/>
    </source>
</evidence>
<reference evidence="3 4" key="2">
    <citation type="journal article" date="2017" name="Front. Plant Sci.">
        <title>Gene Classification and Mining of Molecular Markers Useful in Red Clover (Trifolium pratense) Breeding.</title>
        <authorList>
            <person name="Istvanek J."/>
            <person name="Dluhosova J."/>
            <person name="Dluhos P."/>
            <person name="Patkova L."/>
            <person name="Nedelnik J."/>
            <person name="Repkova J."/>
        </authorList>
    </citation>
    <scope>NUCLEOTIDE SEQUENCE [LARGE SCALE GENOMIC DNA]</scope>
    <source>
        <strain evidence="4">cv. Tatra</strain>
        <tissue evidence="3">Young leaves</tissue>
    </source>
</reference>
<feature type="coiled-coil region" evidence="1">
    <location>
        <begin position="381"/>
        <end position="443"/>
    </location>
</feature>
<proteinExistence type="predicted"/>
<evidence type="ECO:0000259" key="2">
    <source>
        <dbReference type="Pfam" id="PF24924"/>
    </source>
</evidence>
<protein>
    <recommendedName>
        <fullName evidence="2">DUF7745 domain-containing protein</fullName>
    </recommendedName>
</protein>
<dbReference type="Proteomes" id="UP000236291">
    <property type="component" value="Unassembled WGS sequence"/>
</dbReference>
<dbReference type="Pfam" id="PF24924">
    <property type="entry name" value="DUF7745"/>
    <property type="match status" value="1"/>
</dbReference>
<dbReference type="PANTHER" id="PTHR48154">
    <property type="entry name" value="PROTEIN, PUTATIVE-RELATED"/>
    <property type="match status" value="1"/>
</dbReference>
<feature type="domain" description="DUF7745" evidence="2">
    <location>
        <begin position="23"/>
        <end position="360"/>
    </location>
</feature>
<gene>
    <name evidence="3" type="ORF">L195_g032830</name>
</gene>
<organism evidence="3 4">
    <name type="scientific">Trifolium pratense</name>
    <name type="common">Red clover</name>
    <dbReference type="NCBI Taxonomy" id="57577"/>
    <lineage>
        <taxon>Eukaryota</taxon>
        <taxon>Viridiplantae</taxon>
        <taxon>Streptophyta</taxon>
        <taxon>Embryophyta</taxon>
        <taxon>Tracheophyta</taxon>
        <taxon>Spermatophyta</taxon>
        <taxon>Magnoliopsida</taxon>
        <taxon>eudicotyledons</taxon>
        <taxon>Gunneridae</taxon>
        <taxon>Pentapetalae</taxon>
        <taxon>rosids</taxon>
        <taxon>fabids</taxon>
        <taxon>Fabales</taxon>
        <taxon>Fabaceae</taxon>
        <taxon>Papilionoideae</taxon>
        <taxon>50 kb inversion clade</taxon>
        <taxon>NPAAA clade</taxon>
        <taxon>Hologalegina</taxon>
        <taxon>IRL clade</taxon>
        <taxon>Trifolieae</taxon>
        <taxon>Trifolium</taxon>
    </lineage>
</organism>
<reference evidence="3 4" key="1">
    <citation type="journal article" date="2014" name="Am. J. Bot.">
        <title>Genome assembly and annotation for red clover (Trifolium pratense; Fabaceae).</title>
        <authorList>
            <person name="Istvanek J."/>
            <person name="Jaros M."/>
            <person name="Krenek A."/>
            <person name="Repkova J."/>
        </authorList>
    </citation>
    <scope>NUCLEOTIDE SEQUENCE [LARGE SCALE GENOMIC DNA]</scope>
    <source>
        <strain evidence="4">cv. Tatra</strain>
        <tissue evidence="3">Young leaves</tissue>
    </source>
</reference>
<dbReference type="PANTHER" id="PTHR48154:SF1">
    <property type="entry name" value="PROTEIN, PUTATIVE-RELATED"/>
    <property type="match status" value="1"/>
</dbReference>
<dbReference type="InterPro" id="IPR056647">
    <property type="entry name" value="DUF7745"/>
</dbReference>
<keyword evidence="1" id="KW-0175">Coiled coil</keyword>
<dbReference type="AlphaFoldDB" id="A0A2K3LE99"/>
<name>A0A2K3LE99_TRIPR</name>
<feature type="coiled-coil region" evidence="1">
    <location>
        <begin position="499"/>
        <end position="533"/>
    </location>
</feature>
<evidence type="ECO:0000313" key="4">
    <source>
        <dbReference type="Proteomes" id="UP000236291"/>
    </source>
</evidence>